<evidence type="ECO:0000313" key="2">
    <source>
        <dbReference type="EMBL" id="KAG6302058.1"/>
    </source>
</evidence>
<proteinExistence type="predicted"/>
<dbReference type="Proteomes" id="UP000707071">
    <property type="component" value="Unassembled WGS sequence"/>
</dbReference>
<name>A0A9P7QS80_9HYPO</name>
<gene>
    <name evidence="2" type="ORF">E4U09_003903</name>
</gene>
<organism evidence="2 3">
    <name type="scientific">Claviceps aff. purpurea</name>
    <dbReference type="NCBI Taxonomy" id="1967640"/>
    <lineage>
        <taxon>Eukaryota</taxon>
        <taxon>Fungi</taxon>
        <taxon>Dikarya</taxon>
        <taxon>Ascomycota</taxon>
        <taxon>Pezizomycotina</taxon>
        <taxon>Sordariomycetes</taxon>
        <taxon>Hypocreomycetidae</taxon>
        <taxon>Hypocreales</taxon>
        <taxon>Clavicipitaceae</taxon>
        <taxon>Claviceps</taxon>
    </lineage>
</organism>
<feature type="compositionally biased region" description="Gly residues" evidence="1">
    <location>
        <begin position="280"/>
        <end position="293"/>
    </location>
</feature>
<evidence type="ECO:0000256" key="1">
    <source>
        <dbReference type="SAM" id="MobiDB-lite"/>
    </source>
</evidence>
<feature type="region of interest" description="Disordered" evidence="1">
    <location>
        <begin position="269"/>
        <end position="293"/>
    </location>
</feature>
<dbReference type="AlphaFoldDB" id="A0A9P7QS80"/>
<feature type="region of interest" description="Disordered" evidence="1">
    <location>
        <begin position="216"/>
        <end position="237"/>
    </location>
</feature>
<dbReference type="EMBL" id="SRRH01000031">
    <property type="protein sequence ID" value="KAG6302058.1"/>
    <property type="molecule type" value="Genomic_DNA"/>
</dbReference>
<accession>A0A9P7QS80</accession>
<sequence>MFREYRSSGMNQRACRTRRRSWGGYLAGRRRYAKGGRRYAAQQAQAQAQHATGPGKRGSTTLAATVTGVLVAQGDPHQREVCALEGAASRCGRIDAAKSKAKTRGQDQAKLGTAAAAIDAAAPDSAAVADEEMTTCRQIRALGQTVDSSNKDQHGSNRRRWQQRYGLFLIYLLISALAREGANATRETKATGCATDTRSKATTSGYNVLRTRRGDERATCGRVESRPKASGRGARRDMDLAEAVEAQREQRLECREEVRVITGALAESGRARPWRRREGGGGGSGGGSGGGGVAASGWWRWRWRRRRRGMRAKHWGRLVLETSRRSQSSRQ</sequence>
<evidence type="ECO:0000313" key="3">
    <source>
        <dbReference type="Proteomes" id="UP000707071"/>
    </source>
</evidence>
<reference evidence="2 3" key="1">
    <citation type="journal article" date="2020" name="bioRxiv">
        <title>Whole genome comparisons of ergot fungi reveals the divergence and evolution of species within the genus Claviceps are the result of varying mechanisms driving genome evolution and host range expansion.</title>
        <authorList>
            <person name="Wyka S.A."/>
            <person name="Mondo S.J."/>
            <person name="Liu M."/>
            <person name="Dettman J."/>
            <person name="Nalam V."/>
            <person name="Broders K.D."/>
        </authorList>
    </citation>
    <scope>NUCLEOTIDE SEQUENCE [LARGE SCALE GENOMIC DNA]</scope>
    <source>
        <strain evidence="2 3">Clav52</strain>
    </source>
</reference>
<keyword evidence="3" id="KW-1185">Reference proteome</keyword>
<comment type="caution">
    <text evidence="2">The sequence shown here is derived from an EMBL/GenBank/DDBJ whole genome shotgun (WGS) entry which is preliminary data.</text>
</comment>
<feature type="compositionally biased region" description="Basic and acidic residues" evidence="1">
    <location>
        <begin position="216"/>
        <end position="227"/>
    </location>
</feature>
<protein>
    <submittedName>
        <fullName evidence="2">Uncharacterized protein</fullName>
    </submittedName>
</protein>